<dbReference type="EMBL" id="MU858308">
    <property type="protein sequence ID" value="KAK4207250.1"/>
    <property type="molecule type" value="Genomic_DNA"/>
</dbReference>
<evidence type="ECO:0000256" key="4">
    <source>
        <dbReference type="ARBA" id="ARBA00023136"/>
    </source>
</evidence>
<dbReference type="GO" id="GO:0016020">
    <property type="term" value="C:membrane"/>
    <property type="evidence" value="ECO:0007669"/>
    <property type="project" value="InterPro"/>
</dbReference>
<dbReference type="Pfam" id="PF04750">
    <property type="entry name" value="Far-17a_AIG1"/>
    <property type="match status" value="1"/>
</dbReference>
<evidence type="ECO:0000256" key="2">
    <source>
        <dbReference type="ARBA" id="ARBA00022692"/>
    </source>
</evidence>
<dbReference type="GO" id="GO:0012505">
    <property type="term" value="C:endomembrane system"/>
    <property type="evidence" value="ECO:0007669"/>
    <property type="project" value="UniProtKB-SubCell"/>
</dbReference>
<keyword evidence="3 5" id="KW-1133">Transmembrane helix</keyword>
<feature type="transmembrane region" description="Helical" evidence="5">
    <location>
        <begin position="12"/>
        <end position="32"/>
    </location>
</feature>
<dbReference type="AlphaFoldDB" id="A0AAN7B3W1"/>
<evidence type="ECO:0000313" key="7">
    <source>
        <dbReference type="Proteomes" id="UP001301769"/>
    </source>
</evidence>
<feature type="transmembrane region" description="Helical" evidence="5">
    <location>
        <begin position="125"/>
        <end position="143"/>
    </location>
</feature>
<comment type="subcellular location">
    <subcellularLocation>
        <location evidence="1">Endomembrane system</location>
        <topology evidence="1">Multi-pass membrane protein</topology>
    </subcellularLocation>
</comment>
<evidence type="ECO:0000256" key="5">
    <source>
        <dbReference type="SAM" id="Phobius"/>
    </source>
</evidence>
<feature type="transmembrane region" description="Helical" evidence="5">
    <location>
        <begin position="52"/>
        <end position="73"/>
    </location>
</feature>
<feature type="transmembrane region" description="Helical" evidence="5">
    <location>
        <begin position="150"/>
        <end position="168"/>
    </location>
</feature>
<gene>
    <name evidence="6" type="ORF">QBC37DRAFT_99301</name>
</gene>
<reference evidence="6" key="1">
    <citation type="journal article" date="2023" name="Mol. Phylogenet. Evol.">
        <title>Genome-scale phylogeny and comparative genomics of the fungal order Sordariales.</title>
        <authorList>
            <person name="Hensen N."/>
            <person name="Bonometti L."/>
            <person name="Westerberg I."/>
            <person name="Brannstrom I.O."/>
            <person name="Guillou S."/>
            <person name="Cros-Aarteil S."/>
            <person name="Calhoun S."/>
            <person name="Haridas S."/>
            <person name="Kuo A."/>
            <person name="Mondo S."/>
            <person name="Pangilinan J."/>
            <person name="Riley R."/>
            <person name="LaButti K."/>
            <person name="Andreopoulos B."/>
            <person name="Lipzen A."/>
            <person name="Chen C."/>
            <person name="Yan M."/>
            <person name="Daum C."/>
            <person name="Ng V."/>
            <person name="Clum A."/>
            <person name="Steindorff A."/>
            <person name="Ohm R.A."/>
            <person name="Martin F."/>
            <person name="Silar P."/>
            <person name="Natvig D.O."/>
            <person name="Lalanne C."/>
            <person name="Gautier V."/>
            <person name="Ament-Velasquez S.L."/>
            <person name="Kruys A."/>
            <person name="Hutchinson M.I."/>
            <person name="Powell A.J."/>
            <person name="Barry K."/>
            <person name="Miller A.N."/>
            <person name="Grigoriev I.V."/>
            <person name="Debuchy R."/>
            <person name="Gladieux P."/>
            <person name="Hiltunen Thoren M."/>
            <person name="Johannesson H."/>
        </authorList>
    </citation>
    <scope>NUCLEOTIDE SEQUENCE</scope>
    <source>
        <strain evidence="6">PSN293</strain>
    </source>
</reference>
<organism evidence="6 7">
    <name type="scientific">Rhypophila decipiens</name>
    <dbReference type="NCBI Taxonomy" id="261697"/>
    <lineage>
        <taxon>Eukaryota</taxon>
        <taxon>Fungi</taxon>
        <taxon>Dikarya</taxon>
        <taxon>Ascomycota</taxon>
        <taxon>Pezizomycotina</taxon>
        <taxon>Sordariomycetes</taxon>
        <taxon>Sordariomycetidae</taxon>
        <taxon>Sordariales</taxon>
        <taxon>Naviculisporaceae</taxon>
        <taxon>Rhypophila</taxon>
    </lineage>
</organism>
<dbReference type="PANTHER" id="PTHR10989">
    <property type="entry name" value="ANDROGEN-INDUCED PROTEIN 1-RELATED"/>
    <property type="match status" value="1"/>
</dbReference>
<feature type="transmembrane region" description="Helical" evidence="5">
    <location>
        <begin position="192"/>
        <end position="213"/>
    </location>
</feature>
<keyword evidence="7" id="KW-1185">Reference proteome</keyword>
<feature type="transmembrane region" description="Helical" evidence="5">
    <location>
        <begin position="85"/>
        <end position="105"/>
    </location>
</feature>
<sequence>MSQHPLQRLTSPSRGFSALVHLVGLSSFLASLDWQRRYPNPVTMRWGGQYQFLTILGLAMSTVAFACGLLADITLSRRLFQIKNVLSVCSTPLEVLVSILYWGICAIDKTLIVPPGYTLPFFPDFGFHAMPALMMTLDLLLLSPPWSVRSYGAMSISMAVAFLYWGWVEFCFSRNGLYPYPIFELLTTGQRVALFTFSAMLMTSSTLLLKWVYGALNGVEELKKEALHPIKTD</sequence>
<reference evidence="6" key="2">
    <citation type="submission" date="2023-05" db="EMBL/GenBank/DDBJ databases">
        <authorList>
            <consortium name="Lawrence Berkeley National Laboratory"/>
            <person name="Steindorff A."/>
            <person name="Hensen N."/>
            <person name="Bonometti L."/>
            <person name="Westerberg I."/>
            <person name="Brannstrom I.O."/>
            <person name="Guillou S."/>
            <person name="Cros-Aarteil S."/>
            <person name="Calhoun S."/>
            <person name="Haridas S."/>
            <person name="Kuo A."/>
            <person name="Mondo S."/>
            <person name="Pangilinan J."/>
            <person name="Riley R."/>
            <person name="Labutti K."/>
            <person name="Andreopoulos B."/>
            <person name="Lipzen A."/>
            <person name="Chen C."/>
            <person name="Yanf M."/>
            <person name="Daum C."/>
            <person name="Ng V."/>
            <person name="Clum A."/>
            <person name="Ohm R."/>
            <person name="Martin F."/>
            <person name="Silar P."/>
            <person name="Natvig D."/>
            <person name="Lalanne C."/>
            <person name="Gautier V."/>
            <person name="Ament-Velasquez S.L."/>
            <person name="Kruys A."/>
            <person name="Hutchinson M.I."/>
            <person name="Powell A.J."/>
            <person name="Barry K."/>
            <person name="Miller A.N."/>
            <person name="Grigoriev I.V."/>
            <person name="Debuchy R."/>
            <person name="Gladieux P."/>
            <person name="Thoren M.H."/>
            <person name="Johannesson H."/>
        </authorList>
    </citation>
    <scope>NUCLEOTIDE SEQUENCE</scope>
    <source>
        <strain evidence="6">PSN293</strain>
    </source>
</reference>
<name>A0AAN7B3W1_9PEZI</name>
<keyword evidence="4 5" id="KW-0472">Membrane</keyword>
<proteinExistence type="predicted"/>
<dbReference type="Proteomes" id="UP001301769">
    <property type="component" value="Unassembled WGS sequence"/>
</dbReference>
<evidence type="ECO:0000313" key="6">
    <source>
        <dbReference type="EMBL" id="KAK4207250.1"/>
    </source>
</evidence>
<evidence type="ECO:0000256" key="3">
    <source>
        <dbReference type="ARBA" id="ARBA00022989"/>
    </source>
</evidence>
<dbReference type="InterPro" id="IPR006838">
    <property type="entry name" value="ADTRP_AIG1"/>
</dbReference>
<keyword evidence="2 5" id="KW-0812">Transmembrane</keyword>
<comment type="caution">
    <text evidence="6">The sequence shown here is derived from an EMBL/GenBank/DDBJ whole genome shotgun (WGS) entry which is preliminary data.</text>
</comment>
<dbReference type="PANTHER" id="PTHR10989:SF16">
    <property type="entry name" value="AT02829P-RELATED"/>
    <property type="match status" value="1"/>
</dbReference>
<accession>A0AAN7B3W1</accession>
<evidence type="ECO:0000256" key="1">
    <source>
        <dbReference type="ARBA" id="ARBA00004127"/>
    </source>
</evidence>
<protein>
    <submittedName>
        <fullName evidence="6">FAR-17a/AIG1-like protein</fullName>
    </submittedName>
</protein>